<name>A0A6L9SUG5_9BIFI</name>
<dbReference type="PANTHER" id="PTHR21666">
    <property type="entry name" value="PEPTIDASE-RELATED"/>
    <property type="match status" value="1"/>
</dbReference>
<reference evidence="3 4" key="1">
    <citation type="submission" date="2019-10" db="EMBL/GenBank/DDBJ databases">
        <title>Bifidobacterium from non-human primates.</title>
        <authorList>
            <person name="Modesto M."/>
        </authorList>
    </citation>
    <scope>NUCLEOTIDE SEQUENCE [LARGE SCALE GENOMIC DNA]</scope>
    <source>
        <strain evidence="3 4">SMA15</strain>
    </source>
</reference>
<dbReference type="Gene3D" id="2.70.70.10">
    <property type="entry name" value="Glucose Permease (Domain IIA)"/>
    <property type="match status" value="1"/>
</dbReference>
<feature type="region of interest" description="Disordered" evidence="1">
    <location>
        <begin position="1"/>
        <end position="42"/>
    </location>
</feature>
<dbReference type="SUPFAM" id="SSF51261">
    <property type="entry name" value="Duplicated hybrid motif"/>
    <property type="match status" value="1"/>
</dbReference>
<dbReference type="EMBL" id="WHZV01000005">
    <property type="protein sequence ID" value="NEG55493.1"/>
    <property type="molecule type" value="Genomic_DNA"/>
</dbReference>
<organism evidence="3 4">
    <name type="scientific">Bifidobacterium platyrrhinorum</name>
    <dbReference type="NCBI Taxonomy" id="2661628"/>
    <lineage>
        <taxon>Bacteria</taxon>
        <taxon>Bacillati</taxon>
        <taxon>Actinomycetota</taxon>
        <taxon>Actinomycetes</taxon>
        <taxon>Bifidobacteriales</taxon>
        <taxon>Bifidobacteriaceae</taxon>
        <taxon>Bifidobacterium</taxon>
    </lineage>
</organism>
<protein>
    <submittedName>
        <fullName evidence="3">Peptidoglycan DD-metalloendopeptidase family protein</fullName>
    </submittedName>
</protein>
<evidence type="ECO:0000313" key="4">
    <source>
        <dbReference type="Proteomes" id="UP000483293"/>
    </source>
</evidence>
<dbReference type="PANTHER" id="PTHR21666:SF270">
    <property type="entry name" value="MUREIN HYDROLASE ACTIVATOR ENVC"/>
    <property type="match status" value="1"/>
</dbReference>
<feature type="domain" description="M23ase beta-sheet core" evidence="2">
    <location>
        <begin position="127"/>
        <end position="220"/>
    </location>
</feature>
<dbReference type="AlphaFoldDB" id="A0A6L9SUG5"/>
<proteinExistence type="predicted"/>
<gene>
    <name evidence="3" type="ORF">GFD21_06910</name>
</gene>
<dbReference type="InterPro" id="IPR016047">
    <property type="entry name" value="M23ase_b-sheet_dom"/>
</dbReference>
<dbReference type="InterPro" id="IPR011055">
    <property type="entry name" value="Dup_hybrid_motif"/>
</dbReference>
<sequence length="235" mass="24583">MDKGVASPSSWEGKPDGCAGTDATAKEPPMNGHDGATRRNRRPRLRSAAMAAMLTIVQTVTAGIPAPYASSAAMPASPASAASAATDRRGTDPQDAAGACRATLAWPLSRVETVRAFDAPERPWMSGHRGMDLAAGERDALLAPGDGVVSFAGEVAGKQVVSIRHKGLTITFEPAITDLAVGAQVSRGRRFGEVGGRSDHCDGACLHWGVRRGKDDYLDPEAMASRRRIALKPAQ</sequence>
<dbReference type="Pfam" id="PF01551">
    <property type="entry name" value="Peptidase_M23"/>
    <property type="match status" value="1"/>
</dbReference>
<accession>A0A6L9SUG5</accession>
<dbReference type="CDD" id="cd12797">
    <property type="entry name" value="M23_peptidase"/>
    <property type="match status" value="1"/>
</dbReference>
<evidence type="ECO:0000259" key="2">
    <source>
        <dbReference type="Pfam" id="PF01551"/>
    </source>
</evidence>
<evidence type="ECO:0000313" key="3">
    <source>
        <dbReference type="EMBL" id="NEG55493.1"/>
    </source>
</evidence>
<keyword evidence="4" id="KW-1185">Reference proteome</keyword>
<dbReference type="InterPro" id="IPR050570">
    <property type="entry name" value="Cell_wall_metabolism_enzyme"/>
</dbReference>
<comment type="caution">
    <text evidence="3">The sequence shown here is derived from an EMBL/GenBank/DDBJ whole genome shotgun (WGS) entry which is preliminary data.</text>
</comment>
<evidence type="ECO:0000256" key="1">
    <source>
        <dbReference type="SAM" id="MobiDB-lite"/>
    </source>
</evidence>
<dbReference type="Proteomes" id="UP000483293">
    <property type="component" value="Unassembled WGS sequence"/>
</dbReference>
<dbReference type="GO" id="GO:0004222">
    <property type="term" value="F:metalloendopeptidase activity"/>
    <property type="evidence" value="ECO:0007669"/>
    <property type="project" value="TreeGrafter"/>
</dbReference>